<dbReference type="SUPFAM" id="SSF53756">
    <property type="entry name" value="UDP-Glycosyltransferase/glycogen phosphorylase"/>
    <property type="match status" value="1"/>
</dbReference>
<dbReference type="Pfam" id="PF00534">
    <property type="entry name" value="Glycos_transf_1"/>
    <property type="match status" value="1"/>
</dbReference>
<name>A0AAW7YKI4_9STAP</name>
<dbReference type="RefSeq" id="WP_029056110.1">
    <property type="nucleotide sequence ID" value="NZ_JAUOQO010000001.1"/>
</dbReference>
<accession>A0AAW7YKI4</accession>
<evidence type="ECO:0000313" key="3">
    <source>
        <dbReference type="Proteomes" id="UP001170310"/>
    </source>
</evidence>
<reference evidence="2" key="1">
    <citation type="submission" date="2023-07" db="EMBL/GenBank/DDBJ databases">
        <title>Genome content predicts the carbon catabolic preferences of heterotrophic bacteria.</title>
        <authorList>
            <person name="Gralka M."/>
        </authorList>
    </citation>
    <scope>NUCLEOTIDE SEQUENCE</scope>
    <source>
        <strain evidence="2">E2R20</strain>
    </source>
</reference>
<feature type="domain" description="Glycosyl transferase family 1" evidence="1">
    <location>
        <begin position="323"/>
        <end position="469"/>
    </location>
</feature>
<dbReference type="PANTHER" id="PTHR12526">
    <property type="entry name" value="GLYCOSYLTRANSFERASE"/>
    <property type="match status" value="1"/>
</dbReference>
<organism evidence="2 3">
    <name type="scientific">Staphylococcus pasteuri_A</name>
    <dbReference type="NCBI Taxonomy" id="3062664"/>
    <lineage>
        <taxon>Bacteria</taxon>
        <taxon>Bacillati</taxon>
        <taxon>Bacillota</taxon>
        <taxon>Bacilli</taxon>
        <taxon>Bacillales</taxon>
        <taxon>Staphylococcaceae</taxon>
        <taxon>Staphylococcus</taxon>
    </lineage>
</organism>
<gene>
    <name evidence="2" type="ORF">Q4528_00655</name>
</gene>
<evidence type="ECO:0000313" key="2">
    <source>
        <dbReference type="EMBL" id="MDO6572661.1"/>
    </source>
</evidence>
<dbReference type="Proteomes" id="UP001170310">
    <property type="component" value="Unassembled WGS sequence"/>
</dbReference>
<proteinExistence type="predicted"/>
<dbReference type="GO" id="GO:0016757">
    <property type="term" value="F:glycosyltransferase activity"/>
    <property type="evidence" value="ECO:0007669"/>
    <property type="project" value="UniProtKB-KW"/>
</dbReference>
<protein>
    <submittedName>
        <fullName evidence="2">Glycosyltransferase</fullName>
        <ecNumber evidence="2">2.4.-.-</ecNumber>
    </submittedName>
</protein>
<dbReference type="Gene3D" id="3.40.50.2000">
    <property type="entry name" value="Glycogen Phosphorylase B"/>
    <property type="match status" value="2"/>
</dbReference>
<dbReference type="EMBL" id="JAUOQO010000001">
    <property type="protein sequence ID" value="MDO6572661.1"/>
    <property type="molecule type" value="Genomic_DNA"/>
</dbReference>
<evidence type="ECO:0000259" key="1">
    <source>
        <dbReference type="Pfam" id="PF00534"/>
    </source>
</evidence>
<keyword evidence="2" id="KW-0808">Transferase</keyword>
<keyword evidence="2" id="KW-0328">Glycosyltransferase</keyword>
<comment type="caution">
    <text evidence="2">The sequence shown here is derived from an EMBL/GenBank/DDBJ whole genome shotgun (WGS) entry which is preliminary data.</text>
</comment>
<dbReference type="EC" id="2.4.-.-" evidence="2"/>
<sequence>MINTITSTLPPVHGGRTKALLKRIKFLDEEMNIVNKIYTTNYNANYKEVYDEFLKKGFVTKNTEYENLYDWLSDFKLLSIPTTKFKKKPIYKEKDKEIEGLQKKEFKDGNVVRYYDGDTYVLYRRYYEGTNIVEFEDVMSPVSKKRIERHEYNVYGQLHKINYFSSKTYFKILEEYYDTEGQIYCKKFYDASVDKRIDFIQIFKDNKYLRSFKTEKDLFEYYFNHRFKDGDIIFNDARVLDKPMLNQIPKTKNVLVFHNSHLDGENVKGSYKTALGNADKVAQYLLLTQMQKDDIQNLYDIDDNKISVIPHFIEPYPESDQVEKLDRFVFIGRLGLQKQIDHLIKAYKQFLSYGHDTELTVFGPDEANQKKLMLDLIKEYNLGDKVKVYNYTNNPLDEFRKSKASLLTSKYEGFGLTVMESIEVGCPVISYDVRYGPSEIIDDGVNGYLVEPDNIEEFAKYMDKVVREPLTHVATKATLKQENAAANFKKLFDKIK</sequence>
<dbReference type="GeneID" id="72469456"/>
<keyword evidence="3" id="KW-1185">Reference proteome</keyword>
<dbReference type="PANTHER" id="PTHR12526:SF630">
    <property type="entry name" value="GLYCOSYLTRANSFERASE"/>
    <property type="match status" value="1"/>
</dbReference>
<dbReference type="AlphaFoldDB" id="A0AAW7YKI4"/>
<dbReference type="InterPro" id="IPR001296">
    <property type="entry name" value="Glyco_trans_1"/>
</dbReference>